<dbReference type="PRINTS" id="PR00261">
    <property type="entry name" value="LDLRECEPTOR"/>
</dbReference>
<gene>
    <name evidence="12" type="ORF">MAR_008573</name>
</gene>
<feature type="disulfide bond" evidence="9">
    <location>
        <begin position="338"/>
        <end position="353"/>
    </location>
</feature>
<dbReference type="InterPro" id="IPR000033">
    <property type="entry name" value="LDLR_classB_rpt"/>
</dbReference>
<keyword evidence="7" id="KW-0675">Receptor</keyword>
<evidence type="ECO:0000256" key="7">
    <source>
        <dbReference type="ARBA" id="ARBA00023170"/>
    </source>
</evidence>
<keyword evidence="8" id="KW-0325">Glycoprotein</keyword>
<dbReference type="SUPFAM" id="SSF57424">
    <property type="entry name" value="LDL receptor-like module"/>
    <property type="match status" value="3"/>
</dbReference>
<sequence length="681" mass="75207">MYNNGDCPYLCLALPEDGNQTQRHQCACPTHFTLNNKTCVPPKSFLLFSLRSDISRLMVPDEGEEASPDVILPIKGLGKLKSIDYDPVKEYEQVVIRKNDDNDIRPFDLAIDPFSRVLFYSCIVNNMINFTHLYAERGGVVVSGGPSTIVRSLFDGTEALSLFHSGVSRPGPIAVDPHENLLFWADLEAEVIECSDLSGGNRRVLLSGKMSGNLQTVLGIAVYDKYLYWVDKDKKLIGRMNKKTGKEVTFVQGRVPNLSDIHAAIHIEVDELKKHPCFKNNGNCSHICIAKTNEKAQCSCPNNLVLKNDERSCAEKTTCSTAQFTCTSSECIPKQWLCDGSDDCSDGSDEKDCPVCGPSLYQCEDKKCIPETQVCDGKFQCTNEDDEKGCCVKESQIQCASGNNCYEKSGRCDGKSDCDDNSDEAGCPNGPTTHTAQNSLSAYVIVAIVVGVFALIVIGAVVFACRRKSPEPQFEMHPDIVPLKPITVGETPNNSIKTKRSKKHERKPLIPTTLSLGSETAYDRNHVTGASSSSSAVTQYPKETLNPPPSPVTDRSVCAGEFYDYTTNSPLIHSYKKHRRRHGHVPPPPTTPCSTDVCEDSEPYFRHNRKSRNNRNKFYNISVPEMAYDSDPYPPPPTPRSHYFSDDVTSCPDSPTTERSYFNPYPPPPSPVAGSLVNSDC</sequence>
<dbReference type="SUPFAM" id="SSF57196">
    <property type="entry name" value="EGF/Laminin"/>
    <property type="match status" value="1"/>
</dbReference>
<dbReference type="Gene3D" id="4.10.400.10">
    <property type="entry name" value="Low-density Lipoprotein Receptor"/>
    <property type="match status" value="3"/>
</dbReference>
<keyword evidence="5 11" id="KW-0472">Membrane</keyword>
<feature type="region of interest" description="Disordered" evidence="10">
    <location>
        <begin position="525"/>
        <end position="553"/>
    </location>
</feature>
<keyword evidence="3" id="KW-0254">Endocytosis</keyword>
<keyword evidence="2" id="KW-0245">EGF-like domain</keyword>
<organism evidence="12 13">
    <name type="scientific">Mya arenaria</name>
    <name type="common">Soft-shell clam</name>
    <dbReference type="NCBI Taxonomy" id="6604"/>
    <lineage>
        <taxon>Eukaryota</taxon>
        <taxon>Metazoa</taxon>
        <taxon>Spiralia</taxon>
        <taxon>Lophotrochozoa</taxon>
        <taxon>Mollusca</taxon>
        <taxon>Bivalvia</taxon>
        <taxon>Autobranchia</taxon>
        <taxon>Heteroconchia</taxon>
        <taxon>Euheterodonta</taxon>
        <taxon>Imparidentia</taxon>
        <taxon>Neoheterodontei</taxon>
        <taxon>Myida</taxon>
        <taxon>Myoidea</taxon>
        <taxon>Myidae</taxon>
        <taxon>Mya</taxon>
    </lineage>
</organism>
<protein>
    <submittedName>
        <fullName evidence="12">LRP6-like protein</fullName>
    </submittedName>
</protein>
<feature type="disulfide bond" evidence="9">
    <location>
        <begin position="363"/>
        <end position="381"/>
    </location>
</feature>
<proteinExistence type="predicted"/>
<dbReference type="SMART" id="SM00192">
    <property type="entry name" value="LDLa"/>
    <property type="match status" value="3"/>
</dbReference>
<evidence type="ECO:0000256" key="8">
    <source>
        <dbReference type="ARBA" id="ARBA00023180"/>
    </source>
</evidence>
<keyword evidence="4" id="KW-0677">Repeat</keyword>
<dbReference type="SMART" id="SM00135">
    <property type="entry name" value="LY"/>
    <property type="match status" value="2"/>
</dbReference>
<dbReference type="Pfam" id="PF00057">
    <property type="entry name" value="Ldl_recept_a"/>
    <property type="match status" value="3"/>
</dbReference>
<keyword evidence="11" id="KW-1133">Transmembrane helix</keyword>
<dbReference type="Pfam" id="PF00058">
    <property type="entry name" value="Ldl_recept_b"/>
    <property type="match status" value="1"/>
</dbReference>
<dbReference type="InterPro" id="IPR011042">
    <property type="entry name" value="6-blade_b-propeller_TolB-like"/>
</dbReference>
<dbReference type="Gene3D" id="2.10.25.10">
    <property type="entry name" value="Laminin"/>
    <property type="match status" value="1"/>
</dbReference>
<dbReference type="CDD" id="cd00112">
    <property type="entry name" value="LDLa"/>
    <property type="match status" value="3"/>
</dbReference>
<dbReference type="PANTHER" id="PTHR22722">
    <property type="entry name" value="LOW-DENSITY LIPOPROTEIN RECEPTOR-RELATED PROTEIN 2-RELATED"/>
    <property type="match status" value="1"/>
</dbReference>
<feature type="compositionally biased region" description="Polar residues" evidence="10">
    <location>
        <begin position="647"/>
        <end position="660"/>
    </location>
</feature>
<evidence type="ECO:0000256" key="11">
    <source>
        <dbReference type="SAM" id="Phobius"/>
    </source>
</evidence>
<feature type="disulfide bond" evidence="9">
    <location>
        <begin position="356"/>
        <end position="368"/>
    </location>
</feature>
<evidence type="ECO:0000313" key="13">
    <source>
        <dbReference type="Proteomes" id="UP001164746"/>
    </source>
</evidence>
<dbReference type="InterPro" id="IPR002172">
    <property type="entry name" value="LDrepeatLR_classA_rpt"/>
</dbReference>
<evidence type="ECO:0000256" key="6">
    <source>
        <dbReference type="ARBA" id="ARBA00023157"/>
    </source>
</evidence>
<keyword evidence="6 9" id="KW-1015">Disulfide bond</keyword>
<feature type="region of interest" description="Disordered" evidence="10">
    <location>
        <begin position="485"/>
        <end position="507"/>
    </location>
</feature>
<reference evidence="12" key="1">
    <citation type="submission" date="2022-11" db="EMBL/GenBank/DDBJ databases">
        <title>Centuries of genome instability and evolution in soft-shell clam transmissible cancer (bioRxiv).</title>
        <authorList>
            <person name="Hart S.F.M."/>
            <person name="Yonemitsu M.A."/>
            <person name="Giersch R.M."/>
            <person name="Beal B.F."/>
            <person name="Arriagada G."/>
            <person name="Davis B.W."/>
            <person name="Ostrander E.A."/>
            <person name="Goff S.P."/>
            <person name="Metzger M.J."/>
        </authorList>
    </citation>
    <scope>NUCLEOTIDE SEQUENCE</scope>
    <source>
        <strain evidence="12">MELC-2E11</strain>
        <tissue evidence="12">Siphon/mantle</tissue>
    </source>
</reference>
<evidence type="ECO:0000256" key="10">
    <source>
        <dbReference type="SAM" id="MobiDB-lite"/>
    </source>
</evidence>
<keyword evidence="11" id="KW-0812">Transmembrane</keyword>
<evidence type="ECO:0000256" key="4">
    <source>
        <dbReference type="ARBA" id="ARBA00022737"/>
    </source>
</evidence>
<name>A0ABY7DWB1_MYAAR</name>
<dbReference type="Proteomes" id="UP001164746">
    <property type="component" value="Chromosome 4"/>
</dbReference>
<feature type="disulfide bond" evidence="9">
    <location>
        <begin position="375"/>
        <end position="390"/>
    </location>
</feature>
<accession>A0ABY7DWB1</accession>
<dbReference type="InterPro" id="IPR051221">
    <property type="entry name" value="LDLR-related"/>
</dbReference>
<feature type="disulfide bond" evidence="9">
    <location>
        <begin position="319"/>
        <end position="331"/>
    </location>
</feature>
<evidence type="ECO:0000256" key="1">
    <source>
        <dbReference type="ARBA" id="ARBA00004167"/>
    </source>
</evidence>
<dbReference type="InterPro" id="IPR036055">
    <property type="entry name" value="LDL_receptor-like_sf"/>
</dbReference>
<feature type="region of interest" description="Disordered" evidence="10">
    <location>
        <begin position="625"/>
        <end position="681"/>
    </location>
</feature>
<keyword evidence="13" id="KW-1185">Reference proteome</keyword>
<comment type="caution">
    <text evidence="9">Lacks conserved residue(s) required for the propagation of feature annotation.</text>
</comment>
<dbReference type="PANTHER" id="PTHR22722:SF14">
    <property type="entry name" value="MEGALIN, ISOFORM A"/>
    <property type="match status" value="1"/>
</dbReference>
<evidence type="ECO:0000256" key="2">
    <source>
        <dbReference type="ARBA" id="ARBA00022536"/>
    </source>
</evidence>
<feature type="disulfide bond" evidence="9">
    <location>
        <begin position="326"/>
        <end position="344"/>
    </location>
</feature>
<feature type="transmembrane region" description="Helical" evidence="11">
    <location>
        <begin position="440"/>
        <end position="465"/>
    </location>
</feature>
<dbReference type="Gene3D" id="2.120.10.30">
    <property type="entry name" value="TolB, C-terminal domain"/>
    <property type="match status" value="2"/>
</dbReference>
<comment type="subcellular location">
    <subcellularLocation>
        <location evidence="1">Membrane</location>
        <topology evidence="1">Single-pass membrane protein</topology>
    </subcellularLocation>
</comment>
<dbReference type="SUPFAM" id="SSF63825">
    <property type="entry name" value="YWTD domain"/>
    <property type="match status" value="1"/>
</dbReference>
<dbReference type="PROSITE" id="PS50068">
    <property type="entry name" value="LDLRA_2"/>
    <property type="match status" value="3"/>
</dbReference>
<evidence type="ECO:0000256" key="9">
    <source>
        <dbReference type="PROSITE-ProRule" id="PRU00124"/>
    </source>
</evidence>
<evidence type="ECO:0000256" key="5">
    <source>
        <dbReference type="ARBA" id="ARBA00023136"/>
    </source>
</evidence>
<feature type="disulfide bond" evidence="9">
    <location>
        <begin position="412"/>
        <end position="427"/>
    </location>
</feature>
<evidence type="ECO:0000256" key="3">
    <source>
        <dbReference type="ARBA" id="ARBA00022583"/>
    </source>
</evidence>
<dbReference type="EMBL" id="CP111015">
    <property type="protein sequence ID" value="WAR02015.1"/>
    <property type="molecule type" value="Genomic_DNA"/>
</dbReference>
<evidence type="ECO:0000313" key="12">
    <source>
        <dbReference type="EMBL" id="WAR02015.1"/>
    </source>
</evidence>
<feature type="compositionally biased region" description="Basic residues" evidence="10">
    <location>
        <begin position="497"/>
        <end position="506"/>
    </location>
</feature>